<proteinExistence type="predicted"/>
<dbReference type="EMBL" id="JASNFN010000001">
    <property type="protein sequence ID" value="MDP5181361.1"/>
    <property type="molecule type" value="Genomic_DNA"/>
</dbReference>
<dbReference type="Gene3D" id="2.60.120.10">
    <property type="entry name" value="Jelly Rolls"/>
    <property type="match status" value="1"/>
</dbReference>
<evidence type="ECO:0000313" key="3">
    <source>
        <dbReference type="Proteomes" id="UP001233673"/>
    </source>
</evidence>
<dbReference type="InterPro" id="IPR011051">
    <property type="entry name" value="RmlC_Cupin_sf"/>
</dbReference>
<keyword evidence="3" id="KW-1185">Reference proteome</keyword>
<feature type="domain" description="Cupin type-2" evidence="1">
    <location>
        <begin position="38"/>
        <end position="94"/>
    </location>
</feature>
<comment type="caution">
    <text evidence="2">The sequence shown here is derived from an EMBL/GenBank/DDBJ whole genome shotgun (WGS) entry which is preliminary data.</text>
</comment>
<gene>
    <name evidence="2" type="ORF">QOZ88_01805</name>
</gene>
<dbReference type="InterPro" id="IPR013096">
    <property type="entry name" value="Cupin_2"/>
</dbReference>
<accession>A0ABT9I717</accession>
<protein>
    <submittedName>
        <fullName evidence="2">Cupin domain-containing protein</fullName>
    </submittedName>
</protein>
<reference evidence="3" key="1">
    <citation type="submission" date="2023-05" db="EMBL/GenBank/DDBJ databases">
        <title>Draft genome of Pseudofrankia sp. BMG5.37.</title>
        <authorList>
            <person name="Gtari M."/>
            <person name="Ghodhbane F."/>
            <person name="Sbissi I."/>
        </authorList>
    </citation>
    <scope>NUCLEOTIDE SEQUENCE [LARGE SCALE GENOMIC DNA]</scope>
    <source>
        <strain evidence="3">BMG 814</strain>
    </source>
</reference>
<dbReference type="Pfam" id="PF07883">
    <property type="entry name" value="Cupin_2"/>
    <property type="match status" value="1"/>
</dbReference>
<dbReference type="SUPFAM" id="SSF51182">
    <property type="entry name" value="RmlC-like cupins"/>
    <property type="match status" value="1"/>
</dbReference>
<dbReference type="RefSeq" id="WP_305998115.1">
    <property type="nucleotide sequence ID" value="NZ_JASNFN010000001.1"/>
</dbReference>
<dbReference type="InterPro" id="IPR014710">
    <property type="entry name" value="RmlC-like_jellyroll"/>
</dbReference>
<name>A0ABT9I717_9ACTN</name>
<organism evidence="2 3">
    <name type="scientific">Blastococcus carthaginiensis</name>
    <dbReference type="NCBI Taxonomy" id="3050034"/>
    <lineage>
        <taxon>Bacteria</taxon>
        <taxon>Bacillati</taxon>
        <taxon>Actinomycetota</taxon>
        <taxon>Actinomycetes</taxon>
        <taxon>Geodermatophilales</taxon>
        <taxon>Geodermatophilaceae</taxon>
        <taxon>Blastococcus</taxon>
    </lineage>
</organism>
<dbReference type="Proteomes" id="UP001233673">
    <property type="component" value="Unassembled WGS sequence"/>
</dbReference>
<evidence type="ECO:0000313" key="2">
    <source>
        <dbReference type="EMBL" id="MDP5181361.1"/>
    </source>
</evidence>
<sequence>MRRVRLSPREITAFGSRGVSMVAPARVLEPVSGFAVHLATFAAGAVVGRHETRLWQLFAVVSGEGWAAGADGVRVPLAAGDAVLWEPGELHESGSDAGMVAVVVESPAAPVPDEG</sequence>
<evidence type="ECO:0000259" key="1">
    <source>
        <dbReference type="Pfam" id="PF07883"/>
    </source>
</evidence>